<organism evidence="1">
    <name type="scientific">Lotus japonicus</name>
    <name type="common">Lotus corniculatus var. japonicus</name>
    <dbReference type="NCBI Taxonomy" id="34305"/>
    <lineage>
        <taxon>Eukaryota</taxon>
        <taxon>Viridiplantae</taxon>
        <taxon>Streptophyta</taxon>
        <taxon>Embryophyta</taxon>
        <taxon>Tracheophyta</taxon>
        <taxon>Spermatophyta</taxon>
        <taxon>Magnoliopsida</taxon>
        <taxon>eudicotyledons</taxon>
        <taxon>Gunneridae</taxon>
        <taxon>Pentapetalae</taxon>
        <taxon>rosids</taxon>
        <taxon>fabids</taxon>
        <taxon>Fabales</taxon>
        <taxon>Fabaceae</taxon>
        <taxon>Papilionoideae</taxon>
        <taxon>50 kb inversion clade</taxon>
        <taxon>NPAAA clade</taxon>
        <taxon>Hologalegina</taxon>
        <taxon>robinioid clade</taxon>
        <taxon>Loteae</taxon>
        <taxon>Lotus</taxon>
    </lineage>
</organism>
<dbReference type="InterPro" id="IPR002220">
    <property type="entry name" value="DapA-like"/>
</dbReference>
<dbReference type="AlphaFoldDB" id="I3SGW3"/>
<evidence type="ECO:0008006" key="2">
    <source>
        <dbReference type="Google" id="ProtNLM"/>
    </source>
</evidence>
<reference evidence="1" key="1">
    <citation type="submission" date="2012-05" db="EMBL/GenBank/DDBJ databases">
        <authorList>
            <person name="Krishnakumar V."/>
            <person name="Cheung F."/>
            <person name="Xiao Y."/>
            <person name="Chan A."/>
            <person name="Moskal W.A."/>
            <person name="Town C.D."/>
        </authorList>
    </citation>
    <scope>NUCLEOTIDE SEQUENCE</scope>
</reference>
<sequence>MFEGKNPTLNSKLMPLFDWLFHVPVPVALNTALAQLGVIKPVFRLPHVPVPVEKRIEFVNLVKEIGREHFVGDKDVQVLDNDDFILVSRY</sequence>
<proteinExistence type="evidence at transcript level"/>
<accession>I3SGW3</accession>
<dbReference type="Gene3D" id="3.20.20.70">
    <property type="entry name" value="Aldolase class I"/>
    <property type="match status" value="1"/>
</dbReference>
<protein>
    <recommendedName>
        <fullName evidence="2">4-hydroxy-tetrahydrodipicolinate synthase</fullName>
    </recommendedName>
</protein>
<dbReference type="GO" id="GO:0016829">
    <property type="term" value="F:lyase activity"/>
    <property type="evidence" value="ECO:0007669"/>
    <property type="project" value="InterPro"/>
</dbReference>
<evidence type="ECO:0000313" key="1">
    <source>
        <dbReference type="EMBL" id="AFK39505.1"/>
    </source>
</evidence>
<dbReference type="SUPFAM" id="SSF51569">
    <property type="entry name" value="Aldolase"/>
    <property type="match status" value="1"/>
</dbReference>
<dbReference type="EMBL" id="BT139710">
    <property type="protein sequence ID" value="AFK39505.1"/>
    <property type="molecule type" value="mRNA"/>
</dbReference>
<dbReference type="InterPro" id="IPR013785">
    <property type="entry name" value="Aldolase_TIM"/>
</dbReference>
<name>I3SGW3_LOTJA</name>
<dbReference type="Pfam" id="PF00701">
    <property type="entry name" value="DHDPS"/>
    <property type="match status" value="1"/>
</dbReference>